<dbReference type="PROSITE" id="PS00107">
    <property type="entry name" value="PROTEIN_KINASE_ATP"/>
    <property type="match status" value="1"/>
</dbReference>
<evidence type="ECO:0000313" key="14">
    <source>
        <dbReference type="EMBL" id="UYV98435.1"/>
    </source>
</evidence>
<evidence type="ECO:0000256" key="10">
    <source>
        <dbReference type="PROSITE-ProRule" id="PRU10141"/>
    </source>
</evidence>
<dbReference type="CDD" id="cd14014">
    <property type="entry name" value="STKc_PknB_like"/>
    <property type="match status" value="1"/>
</dbReference>
<evidence type="ECO:0000256" key="4">
    <source>
        <dbReference type="ARBA" id="ARBA00022679"/>
    </source>
</evidence>
<dbReference type="Gene3D" id="1.10.510.10">
    <property type="entry name" value="Transferase(Phosphotransferase) domain 1"/>
    <property type="match status" value="1"/>
</dbReference>
<keyword evidence="4" id="KW-0808">Transferase</keyword>
<dbReference type="InterPro" id="IPR000719">
    <property type="entry name" value="Prot_kinase_dom"/>
</dbReference>
<proteinExistence type="inferred from homology"/>
<reference evidence="14" key="1">
    <citation type="submission" date="2022-07" db="EMBL/GenBank/DDBJ databases">
        <authorList>
            <person name="Wu T."/>
        </authorList>
    </citation>
    <scope>NUCLEOTIDE SEQUENCE</scope>
    <source>
        <strain evidence="14">SD-1</strain>
    </source>
</reference>
<dbReference type="Proteomes" id="UP001163293">
    <property type="component" value="Chromosome"/>
</dbReference>
<dbReference type="PRINTS" id="PR01217">
    <property type="entry name" value="PRICHEXTENSN"/>
</dbReference>
<evidence type="ECO:0000256" key="11">
    <source>
        <dbReference type="SAM" id="MobiDB-lite"/>
    </source>
</evidence>
<feature type="transmembrane region" description="Helical" evidence="12">
    <location>
        <begin position="294"/>
        <end position="315"/>
    </location>
</feature>
<evidence type="ECO:0000256" key="9">
    <source>
        <dbReference type="ARBA" id="ARBA00048679"/>
    </source>
</evidence>
<accession>A0AAX3EJZ9</accession>
<dbReference type="PROSITE" id="PS50011">
    <property type="entry name" value="PROTEIN_KINASE_DOM"/>
    <property type="match status" value="1"/>
</dbReference>
<gene>
    <name evidence="14" type="ORF">NL394_04190</name>
</gene>
<dbReference type="InterPro" id="IPR017441">
    <property type="entry name" value="Protein_kinase_ATP_BS"/>
</dbReference>
<dbReference type="Gene3D" id="2.60.120.1060">
    <property type="entry name" value="NPCBM/NEW2 domain"/>
    <property type="match status" value="1"/>
</dbReference>
<dbReference type="SMART" id="SM00220">
    <property type="entry name" value="S_TKc"/>
    <property type="match status" value="1"/>
</dbReference>
<dbReference type="PANTHER" id="PTHR43671">
    <property type="entry name" value="SERINE/THREONINE-PROTEIN KINASE NEK"/>
    <property type="match status" value="1"/>
</dbReference>
<evidence type="ECO:0000256" key="6">
    <source>
        <dbReference type="ARBA" id="ARBA00022777"/>
    </source>
</evidence>
<evidence type="ECO:0000259" key="13">
    <source>
        <dbReference type="PROSITE" id="PS50011"/>
    </source>
</evidence>
<keyword evidence="12" id="KW-0472">Membrane</keyword>
<evidence type="ECO:0000256" key="12">
    <source>
        <dbReference type="SAM" id="Phobius"/>
    </source>
</evidence>
<evidence type="ECO:0000256" key="8">
    <source>
        <dbReference type="ARBA" id="ARBA00047899"/>
    </source>
</evidence>
<dbReference type="InterPro" id="IPR008271">
    <property type="entry name" value="Ser/Thr_kinase_AS"/>
</dbReference>
<feature type="domain" description="Protein kinase" evidence="13">
    <location>
        <begin position="12"/>
        <end position="261"/>
    </location>
</feature>
<comment type="catalytic activity">
    <reaction evidence="9">
        <text>L-seryl-[protein] + ATP = O-phospho-L-seryl-[protein] + ADP + H(+)</text>
        <dbReference type="Rhea" id="RHEA:17989"/>
        <dbReference type="Rhea" id="RHEA-COMP:9863"/>
        <dbReference type="Rhea" id="RHEA-COMP:11604"/>
        <dbReference type="ChEBI" id="CHEBI:15378"/>
        <dbReference type="ChEBI" id="CHEBI:29999"/>
        <dbReference type="ChEBI" id="CHEBI:30616"/>
        <dbReference type="ChEBI" id="CHEBI:83421"/>
        <dbReference type="ChEBI" id="CHEBI:456216"/>
        <dbReference type="EC" id="2.7.11.1"/>
    </reaction>
</comment>
<name>A0AAX3EJZ9_PAEUR</name>
<feature type="region of interest" description="Disordered" evidence="11">
    <location>
        <begin position="320"/>
        <end position="382"/>
    </location>
</feature>
<comment type="catalytic activity">
    <reaction evidence="8">
        <text>L-threonyl-[protein] + ATP = O-phospho-L-threonyl-[protein] + ADP + H(+)</text>
        <dbReference type="Rhea" id="RHEA:46608"/>
        <dbReference type="Rhea" id="RHEA-COMP:11060"/>
        <dbReference type="Rhea" id="RHEA-COMP:11605"/>
        <dbReference type="ChEBI" id="CHEBI:15378"/>
        <dbReference type="ChEBI" id="CHEBI:30013"/>
        <dbReference type="ChEBI" id="CHEBI:30616"/>
        <dbReference type="ChEBI" id="CHEBI:61977"/>
        <dbReference type="ChEBI" id="CHEBI:456216"/>
        <dbReference type="EC" id="2.7.11.1"/>
    </reaction>
</comment>
<dbReference type="AlphaFoldDB" id="A0AAX3EJZ9"/>
<dbReference type="InterPro" id="IPR038637">
    <property type="entry name" value="NPCBM_sf"/>
</dbReference>
<dbReference type="SUPFAM" id="SSF56112">
    <property type="entry name" value="Protein kinase-like (PK-like)"/>
    <property type="match status" value="1"/>
</dbReference>
<sequence>MHTGQAFEEGRYQLLQKLGRGGMGEVWKANDTKFNRVVAIKGLSEGSAPGLGVKRRLEREAALQALLKHNGIVPIIDTFIDDDKLYLVMWFIEGTDLEKAGRSGALTDAAKVSILADVLSALAYLHEQTTVIHRDLKPSNILLGTDNQAYVADFGIAQSQLDPNATESQFLVGTRLYMAPEVQAGRPASHESDMWSFGAIALWLFTGRTPDLLDPEMGIPEGNFAGSLSDGIRATLSRDPSRRPSASHLLPVFRQAQHEGVTAVVPLAPQTEALPLPVSPPTAATATEARRRRWIPAVLVLAVLVALVGAAAALMNPPAPGLQGDPTTPAAAPAPTTPTPTPTSSSPTPTPSSPTPTPSTPTPTPSTPTPTTTDKTASSGPGWYYLANMDPIETEIEGRAGRCTGGCAAFGDKPASIAGVIYPQSYVMRMDSDGKRSTSLWNAYTKCTKFEATIGLDDSSSSVKTHFLLERENGATEDLGILPTGVPQKVSVDLTGVFRFKLVSFLATAAKSDSTQKAVWGDARMFCSPLPSPTP</sequence>
<evidence type="ECO:0000256" key="2">
    <source>
        <dbReference type="ARBA" id="ARBA00012513"/>
    </source>
</evidence>
<evidence type="ECO:0000313" key="15">
    <source>
        <dbReference type="Proteomes" id="UP001163293"/>
    </source>
</evidence>
<dbReference type="PROSITE" id="PS00108">
    <property type="entry name" value="PROTEIN_KINASE_ST"/>
    <property type="match status" value="1"/>
</dbReference>
<organism evidence="14 15">
    <name type="scientific">Paenarthrobacter ureafaciens</name>
    <dbReference type="NCBI Taxonomy" id="37931"/>
    <lineage>
        <taxon>Bacteria</taxon>
        <taxon>Bacillati</taxon>
        <taxon>Actinomycetota</taxon>
        <taxon>Actinomycetes</taxon>
        <taxon>Micrococcales</taxon>
        <taxon>Micrococcaceae</taxon>
        <taxon>Paenarthrobacter</taxon>
    </lineage>
</organism>
<dbReference type="InterPro" id="IPR011009">
    <property type="entry name" value="Kinase-like_dom_sf"/>
</dbReference>
<dbReference type="GO" id="GO:0004674">
    <property type="term" value="F:protein serine/threonine kinase activity"/>
    <property type="evidence" value="ECO:0007669"/>
    <property type="project" value="UniProtKB-KW"/>
</dbReference>
<evidence type="ECO:0000256" key="7">
    <source>
        <dbReference type="ARBA" id="ARBA00022840"/>
    </source>
</evidence>
<keyword evidence="3" id="KW-0723">Serine/threonine-protein kinase</keyword>
<evidence type="ECO:0000256" key="3">
    <source>
        <dbReference type="ARBA" id="ARBA00022527"/>
    </source>
</evidence>
<protein>
    <recommendedName>
        <fullName evidence="2">non-specific serine/threonine protein kinase</fullName>
        <ecNumber evidence="2">2.7.11.1</ecNumber>
    </recommendedName>
</protein>
<dbReference type="EMBL" id="CP101185">
    <property type="protein sequence ID" value="UYV98435.1"/>
    <property type="molecule type" value="Genomic_DNA"/>
</dbReference>
<keyword evidence="15" id="KW-1185">Reference proteome</keyword>
<dbReference type="PANTHER" id="PTHR43671:SF98">
    <property type="entry name" value="SERINE_THREONINE-PROTEIN KINASE NEK11"/>
    <property type="match status" value="1"/>
</dbReference>
<keyword evidence="5 10" id="KW-0547">Nucleotide-binding</keyword>
<feature type="compositionally biased region" description="Pro residues" evidence="11">
    <location>
        <begin position="348"/>
        <end position="368"/>
    </location>
</feature>
<evidence type="ECO:0000256" key="1">
    <source>
        <dbReference type="ARBA" id="ARBA00010886"/>
    </source>
</evidence>
<keyword evidence="6 14" id="KW-0418">Kinase</keyword>
<keyword evidence="7 10" id="KW-0067">ATP-binding</keyword>
<dbReference type="Pfam" id="PF00069">
    <property type="entry name" value="Pkinase"/>
    <property type="match status" value="1"/>
</dbReference>
<dbReference type="RefSeq" id="WP_069695373.1">
    <property type="nucleotide sequence ID" value="NZ_CP043010.1"/>
</dbReference>
<dbReference type="InterPro" id="IPR050660">
    <property type="entry name" value="NEK_Ser/Thr_kinase"/>
</dbReference>
<dbReference type="InterPro" id="IPR013222">
    <property type="entry name" value="Glyco_hyd_98_carb-bd"/>
</dbReference>
<feature type="binding site" evidence="10">
    <location>
        <position position="41"/>
    </location>
    <ligand>
        <name>ATP</name>
        <dbReference type="ChEBI" id="CHEBI:30616"/>
    </ligand>
</feature>
<comment type="similarity">
    <text evidence="1">Belongs to the protein kinase superfamily. NEK Ser/Thr protein kinase family. NIMA subfamily.</text>
</comment>
<keyword evidence="12" id="KW-1133">Transmembrane helix</keyword>
<keyword evidence="12" id="KW-0812">Transmembrane</keyword>
<evidence type="ECO:0000256" key="5">
    <source>
        <dbReference type="ARBA" id="ARBA00022741"/>
    </source>
</evidence>
<dbReference type="Gene3D" id="3.30.200.20">
    <property type="entry name" value="Phosphorylase Kinase, domain 1"/>
    <property type="match status" value="1"/>
</dbReference>
<dbReference type="Pfam" id="PF08305">
    <property type="entry name" value="NPCBM"/>
    <property type="match status" value="1"/>
</dbReference>
<dbReference type="GO" id="GO:0005524">
    <property type="term" value="F:ATP binding"/>
    <property type="evidence" value="ECO:0007669"/>
    <property type="project" value="UniProtKB-UniRule"/>
</dbReference>
<dbReference type="EC" id="2.7.11.1" evidence="2"/>